<dbReference type="OrthoDB" id="2418081at2759"/>
<accession>A0A167XYG4</accession>
<evidence type="ECO:0000256" key="5">
    <source>
        <dbReference type="ARBA" id="ARBA00022801"/>
    </source>
</evidence>
<gene>
    <name evidence="11" type="ORF">AAP_03724</name>
</gene>
<dbReference type="AlphaFoldDB" id="A0A167XYG4"/>
<proteinExistence type="inferred from homology"/>
<evidence type="ECO:0000256" key="1">
    <source>
        <dbReference type="ARBA" id="ARBA00006499"/>
    </source>
</evidence>
<evidence type="ECO:0000259" key="10">
    <source>
        <dbReference type="Pfam" id="PF02230"/>
    </source>
</evidence>
<comment type="catalytic activity">
    <reaction evidence="9">
        <text>S-hexadecanoyl-L-cysteinyl-[protein] + H2O = L-cysteinyl-[protein] + hexadecanoate + H(+)</text>
        <dbReference type="Rhea" id="RHEA:19233"/>
        <dbReference type="Rhea" id="RHEA-COMP:10131"/>
        <dbReference type="Rhea" id="RHEA-COMP:11032"/>
        <dbReference type="ChEBI" id="CHEBI:7896"/>
        <dbReference type="ChEBI" id="CHEBI:15377"/>
        <dbReference type="ChEBI" id="CHEBI:15378"/>
        <dbReference type="ChEBI" id="CHEBI:29950"/>
        <dbReference type="ChEBI" id="CHEBI:74151"/>
        <dbReference type="EC" id="3.1.2.22"/>
    </reaction>
</comment>
<keyword evidence="12" id="KW-1185">Reference proteome</keyword>
<dbReference type="InterPro" id="IPR050565">
    <property type="entry name" value="LYPA1-2/EST-like"/>
</dbReference>
<organism evidence="11 12">
    <name type="scientific">Ascosphaera apis ARSEF 7405</name>
    <dbReference type="NCBI Taxonomy" id="392613"/>
    <lineage>
        <taxon>Eukaryota</taxon>
        <taxon>Fungi</taxon>
        <taxon>Dikarya</taxon>
        <taxon>Ascomycota</taxon>
        <taxon>Pezizomycotina</taxon>
        <taxon>Eurotiomycetes</taxon>
        <taxon>Eurotiomycetidae</taxon>
        <taxon>Onygenales</taxon>
        <taxon>Ascosphaeraceae</taxon>
        <taxon>Ascosphaera</taxon>
    </lineage>
</organism>
<name>A0A167XYG4_9EURO</name>
<dbReference type="VEuPathDB" id="FungiDB:AAP_03724"/>
<feature type="domain" description="Phospholipase/carboxylesterase/thioesterase" evidence="10">
    <location>
        <begin position="1"/>
        <end position="172"/>
    </location>
</feature>
<dbReference type="GO" id="GO:0052689">
    <property type="term" value="F:carboxylic ester hydrolase activity"/>
    <property type="evidence" value="ECO:0007669"/>
    <property type="project" value="UniProtKB-KW"/>
</dbReference>
<evidence type="ECO:0000256" key="6">
    <source>
        <dbReference type="ARBA" id="ARBA00022832"/>
    </source>
</evidence>
<evidence type="ECO:0000256" key="8">
    <source>
        <dbReference type="ARBA" id="ARBA00031195"/>
    </source>
</evidence>
<evidence type="ECO:0000256" key="9">
    <source>
        <dbReference type="ARBA" id="ARBA00047337"/>
    </source>
</evidence>
<comment type="caution">
    <text evidence="11">The sequence shown here is derived from an EMBL/GenBank/DDBJ whole genome shotgun (WGS) entry which is preliminary data.</text>
</comment>
<evidence type="ECO:0000256" key="7">
    <source>
        <dbReference type="ARBA" id="ARBA00029392"/>
    </source>
</evidence>
<dbReference type="SUPFAM" id="SSF53474">
    <property type="entry name" value="alpha/beta-Hydrolases"/>
    <property type="match status" value="1"/>
</dbReference>
<evidence type="ECO:0000256" key="4">
    <source>
        <dbReference type="ARBA" id="ARBA00022487"/>
    </source>
</evidence>
<evidence type="ECO:0000256" key="3">
    <source>
        <dbReference type="ARBA" id="ARBA00014923"/>
    </source>
</evidence>
<evidence type="ECO:0000313" key="12">
    <source>
        <dbReference type="Proteomes" id="UP000242877"/>
    </source>
</evidence>
<dbReference type="PANTHER" id="PTHR10655">
    <property type="entry name" value="LYSOPHOSPHOLIPASE-RELATED"/>
    <property type="match status" value="1"/>
</dbReference>
<protein>
    <recommendedName>
        <fullName evidence="3">Acyl-protein thioesterase 1</fullName>
        <ecNumber evidence="2">3.1.2.22</ecNumber>
    </recommendedName>
    <alternativeName>
        <fullName evidence="8">Palmitoyl-protein hydrolase</fullName>
    </alternativeName>
</protein>
<dbReference type="Proteomes" id="UP000242877">
    <property type="component" value="Unassembled WGS sequence"/>
</dbReference>
<dbReference type="GO" id="GO:0008474">
    <property type="term" value="F:palmitoyl-(protein) hydrolase activity"/>
    <property type="evidence" value="ECO:0007669"/>
    <property type="project" value="UniProtKB-EC"/>
</dbReference>
<dbReference type="GO" id="GO:0005737">
    <property type="term" value="C:cytoplasm"/>
    <property type="evidence" value="ECO:0007669"/>
    <property type="project" value="TreeGrafter"/>
</dbReference>
<comment type="similarity">
    <text evidence="1">Belongs to the AB hydrolase superfamily. AB hydrolase 2 family.</text>
</comment>
<dbReference type="InterPro" id="IPR029058">
    <property type="entry name" value="AB_hydrolase_fold"/>
</dbReference>
<keyword evidence="4" id="KW-0719">Serine esterase</keyword>
<keyword evidence="5" id="KW-0378">Hydrolase</keyword>
<dbReference type="GO" id="GO:0006631">
    <property type="term" value="P:fatty acid metabolic process"/>
    <property type="evidence" value="ECO:0007669"/>
    <property type="project" value="UniProtKB-KW"/>
</dbReference>
<dbReference type="PANTHER" id="PTHR10655:SF17">
    <property type="entry name" value="LYSOPHOSPHOLIPASE-LIKE PROTEIN 1"/>
    <property type="match status" value="1"/>
</dbReference>
<dbReference type="Gene3D" id="3.40.50.1820">
    <property type="entry name" value="alpha/beta hydrolase"/>
    <property type="match status" value="1"/>
</dbReference>
<sequence>MGMRMPGWYDIKLLSPKMTFEEFQRDEDESGTVLSRDYVNTLIANEISKGIPPSRIVLGGFSQGGALAIFTGLTYKEKLGGIFALSSYVPFANRIQSFLQGHKEGTWANKSVPVFQAHGTMDPIIPCPLGEASSKILRELGMDVEFKSYRGLDHSADPEEIEDLSRFLRKVIPEQGEKL</sequence>
<evidence type="ECO:0000313" key="11">
    <source>
        <dbReference type="EMBL" id="KZZ90629.1"/>
    </source>
</evidence>
<evidence type="ECO:0000256" key="2">
    <source>
        <dbReference type="ARBA" id="ARBA00012423"/>
    </source>
</evidence>
<dbReference type="EMBL" id="AZGZ01000016">
    <property type="protein sequence ID" value="KZZ90629.1"/>
    <property type="molecule type" value="Genomic_DNA"/>
</dbReference>
<keyword evidence="6" id="KW-0276">Fatty acid metabolism</keyword>
<comment type="function">
    <text evidence="7">Hydrolyzes fatty acids from S-acylated cysteine residues in proteins with a strong preference for palmitoylated G-alpha proteins over other acyl substrates. Mediates the deacylation of G-alpha proteins such as GPA1 in vivo, but has weak or no activity toward palmitoylated Ras proteins. Has weak lysophospholipase activity in vitro; however such activity may not exist in vivo.</text>
</comment>
<dbReference type="EC" id="3.1.2.22" evidence="2"/>
<keyword evidence="6" id="KW-0443">Lipid metabolism</keyword>
<dbReference type="InterPro" id="IPR003140">
    <property type="entry name" value="PLipase/COase/thioEstase"/>
</dbReference>
<reference evidence="11 12" key="1">
    <citation type="journal article" date="2016" name="Genome Biol. Evol.">
        <title>Divergent and convergent evolution of fungal pathogenicity.</title>
        <authorList>
            <person name="Shang Y."/>
            <person name="Xiao G."/>
            <person name="Zheng P."/>
            <person name="Cen K."/>
            <person name="Zhan S."/>
            <person name="Wang C."/>
        </authorList>
    </citation>
    <scope>NUCLEOTIDE SEQUENCE [LARGE SCALE GENOMIC DNA]</scope>
    <source>
        <strain evidence="11 12">ARSEF 7405</strain>
    </source>
</reference>
<dbReference type="Pfam" id="PF02230">
    <property type="entry name" value="Abhydrolase_2"/>
    <property type="match status" value="1"/>
</dbReference>